<gene>
    <name evidence="1" type="ORF">BJX66DRAFT_86566</name>
</gene>
<evidence type="ECO:0000313" key="1">
    <source>
        <dbReference type="EMBL" id="KAL2797575.1"/>
    </source>
</evidence>
<protein>
    <submittedName>
        <fullName evidence="1">Uncharacterized protein</fullName>
    </submittedName>
</protein>
<evidence type="ECO:0000313" key="2">
    <source>
        <dbReference type="Proteomes" id="UP001610563"/>
    </source>
</evidence>
<accession>A0ABR4GEV3</accession>
<name>A0ABR4GEV3_9EURO</name>
<proteinExistence type="predicted"/>
<dbReference type="EMBL" id="JBFTWV010000018">
    <property type="protein sequence ID" value="KAL2797575.1"/>
    <property type="molecule type" value="Genomic_DNA"/>
</dbReference>
<keyword evidence="2" id="KW-1185">Reference proteome</keyword>
<dbReference type="Proteomes" id="UP001610563">
    <property type="component" value="Unassembled WGS sequence"/>
</dbReference>
<comment type="caution">
    <text evidence="1">The sequence shown here is derived from an EMBL/GenBank/DDBJ whole genome shotgun (WGS) entry which is preliminary data.</text>
</comment>
<sequence>MSPIPQNRNTNKLRLRFARTNPLRIKKRGVDREGDCQMTGTPFIYPRKLWIQMQQEIDKEAILQQRQTQQQTELEKQLDQIINESLSHNQISNGFGNQTNNGFNNQFNNGFDNQTNNGFGNPISNGFVNPFPQGYGLPIVNDLNDTPMPDVPQNHANYNRYNIRRFSRAVRLHNNLGCRGLRGGPRHDNN</sequence>
<reference evidence="1 2" key="1">
    <citation type="submission" date="2024-07" db="EMBL/GenBank/DDBJ databases">
        <title>Section-level genome sequencing and comparative genomics of Aspergillus sections Usti and Cavernicolus.</title>
        <authorList>
            <consortium name="Lawrence Berkeley National Laboratory"/>
            <person name="Nybo J.L."/>
            <person name="Vesth T.C."/>
            <person name="Theobald S."/>
            <person name="Frisvad J.C."/>
            <person name="Larsen T.O."/>
            <person name="Kjaerboelling I."/>
            <person name="Rothschild-Mancinelli K."/>
            <person name="Lyhne E.K."/>
            <person name="Kogle M.E."/>
            <person name="Barry K."/>
            <person name="Clum A."/>
            <person name="Na H."/>
            <person name="Ledsgaard L."/>
            <person name="Lin J."/>
            <person name="Lipzen A."/>
            <person name="Kuo A."/>
            <person name="Riley R."/>
            <person name="Mondo S."/>
            <person name="Labutti K."/>
            <person name="Haridas S."/>
            <person name="Pangalinan J."/>
            <person name="Salamov A.A."/>
            <person name="Simmons B.A."/>
            <person name="Magnuson J.K."/>
            <person name="Chen J."/>
            <person name="Drula E."/>
            <person name="Henrissat B."/>
            <person name="Wiebenga A."/>
            <person name="Lubbers R.J."/>
            <person name="Gomes A.C."/>
            <person name="Makela M.R."/>
            <person name="Stajich J."/>
            <person name="Grigoriev I.V."/>
            <person name="Mortensen U.H."/>
            <person name="De Vries R.P."/>
            <person name="Baker S.E."/>
            <person name="Andersen M.R."/>
        </authorList>
    </citation>
    <scope>NUCLEOTIDE SEQUENCE [LARGE SCALE GENOMIC DNA]</scope>
    <source>
        <strain evidence="1 2">CBS 209.92</strain>
    </source>
</reference>
<organism evidence="1 2">
    <name type="scientific">Aspergillus keveii</name>
    <dbReference type="NCBI Taxonomy" id="714993"/>
    <lineage>
        <taxon>Eukaryota</taxon>
        <taxon>Fungi</taxon>
        <taxon>Dikarya</taxon>
        <taxon>Ascomycota</taxon>
        <taxon>Pezizomycotina</taxon>
        <taxon>Eurotiomycetes</taxon>
        <taxon>Eurotiomycetidae</taxon>
        <taxon>Eurotiales</taxon>
        <taxon>Aspergillaceae</taxon>
        <taxon>Aspergillus</taxon>
        <taxon>Aspergillus subgen. Nidulantes</taxon>
    </lineage>
</organism>